<feature type="region of interest" description="Disordered" evidence="1">
    <location>
        <begin position="44"/>
        <end position="167"/>
    </location>
</feature>
<dbReference type="PANTHER" id="PTHR28061">
    <property type="entry name" value="INO EIGHTY SUBUNIT 4"/>
    <property type="match status" value="1"/>
</dbReference>
<dbReference type="AlphaFoldDB" id="A0A0D2AQN1"/>
<feature type="compositionally biased region" description="Basic and acidic residues" evidence="1">
    <location>
        <begin position="231"/>
        <end position="241"/>
    </location>
</feature>
<name>A0A0D2AQN1_9PEZI</name>
<dbReference type="OrthoDB" id="4093188at2759"/>
<feature type="compositionally biased region" description="Polar residues" evidence="1">
    <location>
        <begin position="242"/>
        <end position="265"/>
    </location>
</feature>
<dbReference type="GO" id="GO:0006338">
    <property type="term" value="P:chromatin remodeling"/>
    <property type="evidence" value="ECO:0007669"/>
    <property type="project" value="InterPro"/>
</dbReference>
<dbReference type="Proteomes" id="UP000053259">
    <property type="component" value="Unassembled WGS sequence"/>
</dbReference>
<organism evidence="2 3">
    <name type="scientific">Verruconis gallopava</name>
    <dbReference type="NCBI Taxonomy" id="253628"/>
    <lineage>
        <taxon>Eukaryota</taxon>
        <taxon>Fungi</taxon>
        <taxon>Dikarya</taxon>
        <taxon>Ascomycota</taxon>
        <taxon>Pezizomycotina</taxon>
        <taxon>Dothideomycetes</taxon>
        <taxon>Pleosporomycetidae</taxon>
        <taxon>Venturiales</taxon>
        <taxon>Sympoventuriaceae</taxon>
        <taxon>Verruconis</taxon>
    </lineage>
</organism>
<feature type="compositionally biased region" description="Basic residues" evidence="1">
    <location>
        <begin position="150"/>
        <end position="160"/>
    </location>
</feature>
<proteinExistence type="predicted"/>
<evidence type="ECO:0000313" key="3">
    <source>
        <dbReference type="Proteomes" id="UP000053259"/>
    </source>
</evidence>
<dbReference type="EMBL" id="KN847530">
    <property type="protein sequence ID" value="KIW08835.1"/>
    <property type="molecule type" value="Genomic_DNA"/>
</dbReference>
<feature type="compositionally biased region" description="Low complexity" evidence="1">
    <location>
        <begin position="100"/>
        <end position="113"/>
    </location>
</feature>
<gene>
    <name evidence="2" type="ORF">PV09_00764</name>
</gene>
<dbReference type="InParanoid" id="A0A0D2AQN1"/>
<feature type="region of interest" description="Disordered" evidence="1">
    <location>
        <begin position="1"/>
        <end position="32"/>
    </location>
</feature>
<feature type="compositionally biased region" description="Low complexity" evidence="1">
    <location>
        <begin position="279"/>
        <end position="291"/>
    </location>
</feature>
<sequence length="291" mass="29410">MAPSAVKADPAASATATPSASKSSTRATPKSKIAILKLSSKALLRFPHDPSSPVPREKSVSSSTPSAQTPSTSTNKASNNVADTNEGVADDSTSVAANGADSNAASTPAATSNGLLAPPQNSAKRKGVPGPKPGMKRTASQVDTNGVPKPRGKPGPKKKPRIGENGEVVNGAVQTAPKLGPKANQGAINACLRALDRTGKPCRRWVRKPFVVRSFTGYGWGAGSYAAIRKEPSTFDGDVKSDTSSSGDKPTHDSSAMQSEKSTSGADADTSVPPNGLTSSPAPAVAVNASG</sequence>
<dbReference type="HOGENOM" id="CLU_058488_1_0_1"/>
<feature type="region of interest" description="Disordered" evidence="1">
    <location>
        <begin position="231"/>
        <end position="291"/>
    </location>
</feature>
<accession>A0A0D2AQN1</accession>
<reference evidence="2 3" key="1">
    <citation type="submission" date="2015-01" db="EMBL/GenBank/DDBJ databases">
        <title>The Genome Sequence of Ochroconis gallopava CBS43764.</title>
        <authorList>
            <consortium name="The Broad Institute Genomics Platform"/>
            <person name="Cuomo C."/>
            <person name="de Hoog S."/>
            <person name="Gorbushina A."/>
            <person name="Stielow B."/>
            <person name="Teixiera M."/>
            <person name="Abouelleil A."/>
            <person name="Chapman S.B."/>
            <person name="Priest M."/>
            <person name="Young S.K."/>
            <person name="Wortman J."/>
            <person name="Nusbaum C."/>
            <person name="Birren B."/>
        </authorList>
    </citation>
    <scope>NUCLEOTIDE SEQUENCE [LARGE SCALE GENOMIC DNA]</scope>
    <source>
        <strain evidence="2 3">CBS 43764</strain>
    </source>
</reference>
<dbReference type="GO" id="GO:0031011">
    <property type="term" value="C:Ino80 complex"/>
    <property type="evidence" value="ECO:0007669"/>
    <property type="project" value="InterPro"/>
</dbReference>
<dbReference type="RefSeq" id="XP_016218704.1">
    <property type="nucleotide sequence ID" value="XM_016353551.1"/>
</dbReference>
<dbReference type="GeneID" id="27308737"/>
<evidence type="ECO:0000313" key="2">
    <source>
        <dbReference type="EMBL" id="KIW08835.1"/>
    </source>
</evidence>
<protein>
    <submittedName>
        <fullName evidence="2">Uncharacterized protein</fullName>
    </submittedName>
</protein>
<keyword evidence="3" id="KW-1185">Reference proteome</keyword>
<dbReference type="PANTHER" id="PTHR28061:SF1">
    <property type="entry name" value="INO80 COMPLEX SUBUNIT 4"/>
    <property type="match status" value="1"/>
</dbReference>
<evidence type="ECO:0000256" key="1">
    <source>
        <dbReference type="SAM" id="MobiDB-lite"/>
    </source>
</evidence>
<dbReference type="VEuPathDB" id="FungiDB:PV09_00764"/>
<dbReference type="STRING" id="253628.A0A0D2AQN1"/>
<feature type="compositionally biased region" description="Low complexity" evidence="1">
    <location>
        <begin position="60"/>
        <end position="74"/>
    </location>
</feature>
<dbReference type="InterPro" id="IPR013175">
    <property type="entry name" value="INO80_su_Ies4"/>
</dbReference>
<dbReference type="Pfam" id="PF08193">
    <property type="entry name" value="INO80_Ies4"/>
    <property type="match status" value="1"/>
</dbReference>